<keyword evidence="2" id="KW-1185">Reference proteome</keyword>
<comment type="caution">
    <text evidence="1">The sequence shown here is derived from an EMBL/GenBank/DDBJ whole genome shotgun (WGS) entry which is preliminary data.</text>
</comment>
<proteinExistence type="predicted"/>
<dbReference type="Proteomes" id="UP000252458">
    <property type="component" value="Unassembled WGS sequence"/>
</dbReference>
<sequence length="241" mass="25948">MKLAECAAAAESITRRSRSLGLTRIEDPQPLDDGPYLDYAWPVESSAPFEPFTAPARRAFVDVFEKRRSTRTLSPAPLELTVGALLFALAPRFWKEGDALRRSRRPALSAGAIHPISVLLFDKSAVFRVNADSCMLEKLTFPSEVHDAWVSKCQQVLPSANGALLTLVADMARPMSAYARSETLVWRDAGATLQTLALVAELFSLGFCPLGILGNEVVAALPSGEQLLAVGAAAIGLPVQD</sequence>
<accession>A0A365QQY4</accession>
<evidence type="ECO:0000313" key="2">
    <source>
        <dbReference type="Proteomes" id="UP000252458"/>
    </source>
</evidence>
<dbReference type="GO" id="GO:0016491">
    <property type="term" value="F:oxidoreductase activity"/>
    <property type="evidence" value="ECO:0007669"/>
    <property type="project" value="InterPro"/>
</dbReference>
<dbReference type="SUPFAM" id="SSF55469">
    <property type="entry name" value="FMN-dependent nitroreductase-like"/>
    <property type="match status" value="1"/>
</dbReference>
<dbReference type="Gene3D" id="3.40.109.10">
    <property type="entry name" value="NADH Oxidase"/>
    <property type="match status" value="1"/>
</dbReference>
<name>A0A365QQY4_9BURK</name>
<protein>
    <submittedName>
        <fullName evidence="1">Uncharacterized protein</fullName>
    </submittedName>
</protein>
<organism evidence="1 2">
    <name type="scientific">Burkholderia reimsis</name>
    <dbReference type="NCBI Taxonomy" id="2234132"/>
    <lineage>
        <taxon>Bacteria</taxon>
        <taxon>Pseudomonadati</taxon>
        <taxon>Pseudomonadota</taxon>
        <taxon>Betaproteobacteria</taxon>
        <taxon>Burkholderiales</taxon>
        <taxon>Burkholderiaceae</taxon>
        <taxon>Burkholderia</taxon>
    </lineage>
</organism>
<dbReference type="InterPro" id="IPR000415">
    <property type="entry name" value="Nitroreductase-like"/>
</dbReference>
<evidence type="ECO:0000313" key="1">
    <source>
        <dbReference type="EMBL" id="RBB35980.1"/>
    </source>
</evidence>
<gene>
    <name evidence="1" type="ORF">DPV79_26915</name>
</gene>
<dbReference type="EMBL" id="QMFZ01000026">
    <property type="protein sequence ID" value="RBB35980.1"/>
    <property type="molecule type" value="Genomic_DNA"/>
</dbReference>
<dbReference type="AlphaFoldDB" id="A0A365QQY4"/>
<reference evidence="1 2" key="1">
    <citation type="submission" date="2018-06" db="EMBL/GenBank/DDBJ databases">
        <title>Draft genome sequence of Burkholderia reimsis strain BE51 isolated from a French agricultural soil.</title>
        <authorList>
            <person name="Esmaeel Q."/>
        </authorList>
    </citation>
    <scope>NUCLEOTIDE SEQUENCE [LARGE SCALE GENOMIC DNA]</scope>
    <source>
        <strain evidence="1 2">BE51</strain>
    </source>
</reference>